<evidence type="ECO:0000256" key="9">
    <source>
        <dbReference type="ARBA" id="ARBA00022989"/>
    </source>
</evidence>
<evidence type="ECO:0000256" key="13">
    <source>
        <dbReference type="ARBA" id="ARBA00048390"/>
    </source>
</evidence>
<evidence type="ECO:0000313" key="16">
    <source>
        <dbReference type="EMBL" id="QCK13956.1"/>
    </source>
</evidence>
<keyword evidence="17" id="KW-1185">Reference proteome</keyword>
<evidence type="ECO:0000256" key="14">
    <source>
        <dbReference type="HAMAP-Rule" id="MF_02239"/>
    </source>
</evidence>
<dbReference type="UniPathway" id="UPA00251">
    <property type="reaction ID" value="UER00324"/>
</dbReference>
<dbReference type="PIRSF" id="PIRSF004638">
    <property type="entry name" value="UCP004638"/>
    <property type="match status" value="1"/>
</dbReference>
<evidence type="ECO:0000256" key="2">
    <source>
        <dbReference type="ARBA" id="ARBA00005073"/>
    </source>
</evidence>
<sequence length="177" mass="20696">MSFYLYAKALHIIFVVSWFAGLFYIVRLFIYHTEALTEKQEPEKTVLSDQLKLMTARLWKIITVPASILTAIFGFWMVYELGNISGWLWVKLALVAGLYGYHYWCWKIYRNLQNEKVGYTSDQLRMFNEGATLFLISITFIVVLKSALDMVYGVIGLFAVMILLMLGIKLYKKYRKN</sequence>
<feature type="binding site" description="axial binding residue" evidence="14">
    <location>
        <position position="91"/>
    </location>
    <ligand>
        <name>heme</name>
        <dbReference type="ChEBI" id="CHEBI:30413"/>
    </ligand>
    <ligandPart>
        <name>Fe</name>
        <dbReference type="ChEBI" id="CHEBI:18248"/>
    </ligandPart>
</feature>
<dbReference type="OrthoDB" id="9800824at2"/>
<feature type="transmembrane region" description="Helical" evidence="14">
    <location>
        <begin position="84"/>
        <end position="105"/>
    </location>
</feature>
<comment type="catalytic activity">
    <reaction evidence="13 14 15">
        <text>protoporphyrinogen IX + 3 A = protoporphyrin IX + 3 AH2</text>
        <dbReference type="Rhea" id="RHEA:62000"/>
        <dbReference type="ChEBI" id="CHEBI:13193"/>
        <dbReference type="ChEBI" id="CHEBI:17499"/>
        <dbReference type="ChEBI" id="CHEBI:57306"/>
        <dbReference type="ChEBI" id="CHEBI:57307"/>
    </reaction>
</comment>
<evidence type="ECO:0000256" key="3">
    <source>
        <dbReference type="ARBA" id="ARBA00006501"/>
    </source>
</evidence>
<evidence type="ECO:0000256" key="7">
    <source>
        <dbReference type="ARBA" id="ARBA00022692"/>
    </source>
</evidence>
<dbReference type="Proteomes" id="UP000298616">
    <property type="component" value="Chromosome"/>
</dbReference>
<comment type="subcellular location">
    <subcellularLocation>
        <location evidence="1 14">Cell membrane</location>
        <topology evidence="1 14">Multi-pass membrane protein</topology>
    </subcellularLocation>
</comment>
<comment type="function">
    <text evidence="14 15">Catalyzes the oxidation of protoporphyrinogen IX to protoporphyrin IX.</text>
</comment>
<evidence type="ECO:0000313" key="17">
    <source>
        <dbReference type="Proteomes" id="UP000298616"/>
    </source>
</evidence>
<keyword evidence="5 14" id="KW-1003">Cell membrane</keyword>
<dbReference type="PANTHER" id="PTHR40255">
    <property type="entry name" value="UPF0093 MEMBRANE PROTEIN SLR1790"/>
    <property type="match status" value="1"/>
</dbReference>
<dbReference type="EC" id="1.3.99.-" evidence="14 15"/>
<accession>A0A4D7JQU7</accession>
<keyword evidence="12 14" id="KW-0472">Membrane</keyword>
<feature type="transmembrane region" description="Helical" evidence="14">
    <location>
        <begin position="12"/>
        <end position="30"/>
    </location>
</feature>
<evidence type="ECO:0000256" key="11">
    <source>
        <dbReference type="ARBA" id="ARBA00023004"/>
    </source>
</evidence>
<keyword evidence="8 14" id="KW-0479">Metal-binding</keyword>
<feature type="transmembrane region" description="Helical" evidence="14">
    <location>
        <begin position="58"/>
        <end position="78"/>
    </location>
</feature>
<dbReference type="AlphaFoldDB" id="A0A4D7JQU7"/>
<comment type="similarity">
    <text evidence="3 14 15">Belongs to the HemJ family.</text>
</comment>
<keyword evidence="10 14" id="KW-0560">Oxidoreductase</keyword>
<reference evidence="16 17" key="1">
    <citation type="submission" date="2018-04" db="EMBL/GenBank/DDBJ databases">
        <title>Complete genome uncultured novel isolate.</title>
        <authorList>
            <person name="Merlino G."/>
        </authorList>
    </citation>
    <scope>NUCLEOTIDE SEQUENCE [LARGE SCALE GENOMIC DNA]</scope>
    <source>
        <strain evidence="17">R1DC9</strain>
    </source>
</reference>
<proteinExistence type="inferred from homology"/>
<feature type="binding site" description="axial binding residue" evidence="14">
    <location>
        <position position="11"/>
    </location>
    <ligand>
        <name>heme</name>
        <dbReference type="ChEBI" id="CHEBI:30413"/>
    </ligand>
    <ligandPart>
        <name>Fe</name>
        <dbReference type="ChEBI" id="CHEBI:18248"/>
    </ligandPart>
</feature>
<evidence type="ECO:0000256" key="8">
    <source>
        <dbReference type="ARBA" id="ARBA00022723"/>
    </source>
</evidence>
<evidence type="ECO:0000256" key="10">
    <source>
        <dbReference type="ARBA" id="ARBA00023002"/>
    </source>
</evidence>
<dbReference type="PANTHER" id="PTHR40255:SF1">
    <property type="entry name" value="PROTOPORPHYRINOGEN IX OXIDASE"/>
    <property type="match status" value="1"/>
</dbReference>
<comment type="pathway">
    <text evidence="2 14 15">Porphyrin-containing compound metabolism; protoporphyrin-IX biosynthesis; protoporphyrin-IX from protoporphyrinogen-IX: step 1/1.</text>
</comment>
<evidence type="ECO:0000256" key="4">
    <source>
        <dbReference type="ARBA" id="ARBA00017504"/>
    </source>
</evidence>
<feature type="transmembrane region" description="Helical" evidence="14">
    <location>
        <begin position="126"/>
        <end position="144"/>
    </location>
</feature>
<evidence type="ECO:0000256" key="1">
    <source>
        <dbReference type="ARBA" id="ARBA00004651"/>
    </source>
</evidence>
<name>A0A4D7JQU7_9BACT</name>
<keyword evidence="9 14" id="KW-1133">Transmembrane helix</keyword>
<dbReference type="GO" id="GO:0046872">
    <property type="term" value="F:metal ion binding"/>
    <property type="evidence" value="ECO:0007669"/>
    <property type="project" value="UniProtKB-UniRule"/>
</dbReference>
<organism evidence="16 17">
    <name type="scientific">Mangrovivirga cuniculi</name>
    <dbReference type="NCBI Taxonomy" id="2715131"/>
    <lineage>
        <taxon>Bacteria</taxon>
        <taxon>Pseudomonadati</taxon>
        <taxon>Bacteroidota</taxon>
        <taxon>Cytophagia</taxon>
        <taxon>Cytophagales</taxon>
        <taxon>Mangrovivirgaceae</taxon>
        <taxon>Mangrovivirga</taxon>
    </lineage>
</organism>
<comment type="subunit">
    <text evidence="14">Homodimer.</text>
</comment>
<dbReference type="HAMAP" id="MF_02239">
    <property type="entry name" value="HemJ"/>
    <property type="match status" value="1"/>
</dbReference>
<comment type="cofactor">
    <cofactor evidence="14 15">
        <name>heme b</name>
        <dbReference type="ChEBI" id="CHEBI:60344"/>
    </cofactor>
    <text evidence="14 15">Binds 1 heme b (iron(II)-protoporphyrin IX) group per subunit.</text>
</comment>
<dbReference type="RefSeq" id="WP_137089549.1">
    <property type="nucleotide sequence ID" value="NZ_CP028923.1"/>
</dbReference>
<feature type="transmembrane region" description="Helical" evidence="14">
    <location>
        <begin position="150"/>
        <end position="171"/>
    </location>
</feature>
<dbReference type="GO" id="GO:0070818">
    <property type="term" value="F:protoporphyrinogen oxidase activity"/>
    <property type="evidence" value="ECO:0007669"/>
    <property type="project" value="UniProtKB-UniRule"/>
</dbReference>
<dbReference type="KEGG" id="fpf:DCC35_03900"/>
<dbReference type="InterPro" id="IPR005265">
    <property type="entry name" value="HemJ-like"/>
</dbReference>
<gene>
    <name evidence="16" type="ORF">DCC35_03900</name>
</gene>
<keyword evidence="6 14" id="KW-0349">Heme</keyword>
<keyword evidence="11 14" id="KW-0408">Iron</keyword>
<evidence type="ECO:0000256" key="12">
    <source>
        <dbReference type="ARBA" id="ARBA00023136"/>
    </source>
</evidence>
<protein>
    <recommendedName>
        <fullName evidence="4 14">Protoporphyrinogen IX oxidase</fullName>
        <shortName evidence="14">PPO</shortName>
        <ecNumber evidence="14 15">1.3.99.-</ecNumber>
    </recommendedName>
</protein>
<evidence type="ECO:0000256" key="5">
    <source>
        <dbReference type="ARBA" id="ARBA00022475"/>
    </source>
</evidence>
<evidence type="ECO:0000256" key="6">
    <source>
        <dbReference type="ARBA" id="ARBA00022617"/>
    </source>
</evidence>
<keyword evidence="7 14" id="KW-0812">Transmembrane</keyword>
<dbReference type="EMBL" id="CP028923">
    <property type="protein sequence ID" value="QCK13956.1"/>
    <property type="molecule type" value="Genomic_DNA"/>
</dbReference>
<dbReference type="Pfam" id="PF03653">
    <property type="entry name" value="UPF0093"/>
    <property type="match status" value="1"/>
</dbReference>
<evidence type="ECO:0000256" key="15">
    <source>
        <dbReference type="PIRNR" id="PIRNR004638"/>
    </source>
</evidence>
<dbReference type="GO" id="GO:0005886">
    <property type="term" value="C:plasma membrane"/>
    <property type="evidence" value="ECO:0007669"/>
    <property type="project" value="UniProtKB-SubCell"/>
</dbReference>
<dbReference type="GO" id="GO:0006782">
    <property type="term" value="P:protoporphyrinogen IX biosynthetic process"/>
    <property type="evidence" value="ECO:0007669"/>
    <property type="project" value="UniProtKB-UniRule"/>
</dbReference>